<protein>
    <submittedName>
        <fullName evidence="2">Phage holin family protein</fullName>
    </submittedName>
</protein>
<keyword evidence="1" id="KW-0812">Transmembrane</keyword>
<feature type="transmembrane region" description="Helical" evidence="1">
    <location>
        <begin position="21"/>
        <end position="49"/>
    </location>
</feature>
<keyword evidence="1" id="KW-0472">Membrane</keyword>
<proteinExistence type="predicted"/>
<evidence type="ECO:0000313" key="3">
    <source>
        <dbReference type="Proteomes" id="UP001324287"/>
    </source>
</evidence>
<keyword evidence="1" id="KW-1133">Transmembrane helix</keyword>
<accession>A0ABZ1B2W1</accession>
<evidence type="ECO:0000313" key="2">
    <source>
        <dbReference type="EMBL" id="WRL65156.1"/>
    </source>
</evidence>
<dbReference type="Proteomes" id="UP001324287">
    <property type="component" value="Chromosome"/>
</dbReference>
<evidence type="ECO:0000256" key="1">
    <source>
        <dbReference type="SAM" id="Phobius"/>
    </source>
</evidence>
<dbReference type="InterPro" id="IPR009937">
    <property type="entry name" value="Phage_holin_3_6"/>
</dbReference>
<feature type="transmembrane region" description="Helical" evidence="1">
    <location>
        <begin position="55"/>
        <end position="76"/>
    </location>
</feature>
<dbReference type="RefSeq" id="WP_324276480.1">
    <property type="nucleotide sequence ID" value="NZ_CP141261.1"/>
</dbReference>
<sequence>MRQELELAKVELKAEAKKAGTGAGLFGVAGFAGYMVALFLSLALMWALASAIPTGWAGLIVAVLWAIVGAVAGLMGKKKFQQVNPKPERTVETLQQVPGALKPN</sequence>
<reference evidence="2 3" key="1">
    <citation type="submission" date="2023-12" db="EMBL/GenBank/DDBJ databases">
        <title>Blastococcus brunescens sp. nov., an actonobacterium isolated from sandstone collected in sahara desert.</title>
        <authorList>
            <person name="Gtari M."/>
            <person name="Ghodhbane F."/>
        </authorList>
    </citation>
    <scope>NUCLEOTIDE SEQUENCE [LARGE SCALE GENOMIC DNA]</scope>
    <source>
        <strain evidence="2 3">BMG 8361</strain>
    </source>
</reference>
<dbReference type="EMBL" id="CP141261">
    <property type="protein sequence ID" value="WRL65156.1"/>
    <property type="molecule type" value="Genomic_DNA"/>
</dbReference>
<gene>
    <name evidence="2" type="ORF">U6N30_05615</name>
</gene>
<organism evidence="2 3">
    <name type="scientific">Blastococcus brunescens</name>
    <dbReference type="NCBI Taxonomy" id="1564165"/>
    <lineage>
        <taxon>Bacteria</taxon>
        <taxon>Bacillati</taxon>
        <taxon>Actinomycetota</taxon>
        <taxon>Actinomycetes</taxon>
        <taxon>Geodermatophilales</taxon>
        <taxon>Geodermatophilaceae</taxon>
        <taxon>Blastococcus</taxon>
    </lineage>
</organism>
<dbReference type="Pfam" id="PF07332">
    <property type="entry name" value="Phage_holin_3_6"/>
    <property type="match status" value="1"/>
</dbReference>
<name>A0ABZ1B2W1_9ACTN</name>
<keyword evidence="3" id="KW-1185">Reference proteome</keyword>